<evidence type="ECO:0000256" key="10">
    <source>
        <dbReference type="ARBA" id="ARBA00022679"/>
    </source>
</evidence>
<keyword evidence="10 19" id="KW-0808">Transferase</keyword>
<protein>
    <recommendedName>
        <fullName evidence="6">Methionine synthase</fullName>
        <ecNumber evidence="5">2.1.1.13</ecNumber>
    </recommendedName>
    <alternativeName>
        <fullName evidence="17">5-methyltetrahydrofolate--homocysteine methyltransferase</fullName>
    </alternativeName>
</protein>
<sequence>MKKIMFEIEKELKERILVLDGAMGTVLQKYELPAEDFNGTKGCYEILNETRPDIIFEVHKKYIEAGADIIETNSFNCNAISLKNYHLEDKVYDLAKKSAEIAKDAVRKSGKKVYVFGSVGPTNKGLSFPEKDVSCKRAVSFDEMKEVIKVQVTGLIDGGVDGILLETIFDGLTAKAALLAIEEVFAEKNIKLPISISATVNKQGKLLTGQSIESLIVDLDRDSVISFGFNCSFGAKDLVPFVLKIKELTTKFISLHANAGLPNQNGEYEETAQKMRDDLLPLIENQAINILGGCCGTDYEHIKLIAELIKGQKPRVLLEK</sequence>
<dbReference type="Gene3D" id="3.20.20.330">
    <property type="entry name" value="Homocysteine-binding-like domain"/>
    <property type="match status" value="1"/>
</dbReference>
<evidence type="ECO:0000256" key="16">
    <source>
        <dbReference type="ARBA" id="ARBA00025552"/>
    </source>
</evidence>
<keyword evidence="8" id="KW-0028">Amino-acid biosynthesis</keyword>
<dbReference type="InterPro" id="IPR017226">
    <property type="entry name" value="BHMT-like"/>
</dbReference>
<dbReference type="GO" id="GO:0031419">
    <property type="term" value="F:cobalamin binding"/>
    <property type="evidence" value="ECO:0007669"/>
    <property type="project" value="UniProtKB-KW"/>
</dbReference>
<dbReference type="InterPro" id="IPR036589">
    <property type="entry name" value="HCY_dom_sf"/>
</dbReference>
<keyword evidence="13 18" id="KW-0862">Zinc</keyword>
<evidence type="ECO:0000256" key="7">
    <source>
        <dbReference type="ARBA" id="ARBA00022603"/>
    </source>
</evidence>
<keyword evidence="12 18" id="KW-0479">Metal-binding</keyword>
<dbReference type="InterPro" id="IPR003726">
    <property type="entry name" value="HCY_dom"/>
</dbReference>
<dbReference type="GO" id="GO:0005829">
    <property type="term" value="C:cytosol"/>
    <property type="evidence" value="ECO:0007669"/>
    <property type="project" value="TreeGrafter"/>
</dbReference>
<dbReference type="InterPro" id="IPR050554">
    <property type="entry name" value="Met_Synthase/Corrinoid"/>
</dbReference>
<evidence type="ECO:0000313" key="21">
    <source>
        <dbReference type="EMBL" id="EEO40947.1"/>
    </source>
</evidence>
<reference evidence="21 22" key="1">
    <citation type="submission" date="2011-10" db="EMBL/GenBank/DDBJ databases">
        <title>The Genome Sequence of Fusobacterium sp. 4_1_13.</title>
        <authorList>
            <consortium name="The Broad Institute Genome Sequencing Platform"/>
            <person name="Earl A."/>
            <person name="Ward D."/>
            <person name="Feldgarden M."/>
            <person name="Gevers D."/>
            <person name="Strauss J."/>
            <person name="Ambrose C."/>
            <person name="Allen-Vercoe E."/>
            <person name="Young S.K."/>
            <person name="Zeng Q."/>
            <person name="Gargeya S."/>
            <person name="Fitzgerald M."/>
            <person name="Haas B."/>
            <person name="Abouelleil A."/>
            <person name="Alvarado L."/>
            <person name="Arachchi H.M."/>
            <person name="Berlin A."/>
            <person name="Brown A."/>
            <person name="Chapman S.B."/>
            <person name="Chen Z."/>
            <person name="Dunbar C."/>
            <person name="Freedman E."/>
            <person name="Gearin G."/>
            <person name="Goldberg J."/>
            <person name="Griggs A."/>
            <person name="Gujja S."/>
            <person name="Heiman D."/>
            <person name="Howarth C."/>
            <person name="Larson L."/>
            <person name="Lui A."/>
            <person name="MacDonald P.J."/>
            <person name="Montmayeur A."/>
            <person name="Murphy C."/>
            <person name="Neiman D."/>
            <person name="Pearson M."/>
            <person name="Priest M."/>
            <person name="Roberts A."/>
            <person name="Saif S."/>
            <person name="Shea T."/>
            <person name="Shenoy N."/>
            <person name="Sisk P."/>
            <person name="Stolte C."/>
            <person name="Sykes S."/>
            <person name="Wortman J."/>
            <person name="Nusbaum C."/>
            <person name="Birren B."/>
        </authorList>
    </citation>
    <scope>NUCLEOTIDE SEQUENCE [LARGE SCALE GENOMIC DNA]</scope>
    <source>
        <strain evidence="21 22">4_1_13</strain>
    </source>
</reference>
<dbReference type="EMBL" id="ACDE02000023">
    <property type="protein sequence ID" value="EEO40947.1"/>
    <property type="molecule type" value="Genomic_DNA"/>
</dbReference>
<dbReference type="PIRSF" id="PIRSF037505">
    <property type="entry name" value="Betaine_HMT"/>
    <property type="match status" value="1"/>
</dbReference>
<dbReference type="eggNOG" id="COG0646">
    <property type="taxonomic scope" value="Bacteria"/>
</dbReference>
<keyword evidence="14" id="KW-0486">Methionine biosynthesis</keyword>
<dbReference type="HOGENOM" id="CLU_004914_3_0_0"/>
<feature type="binding site" evidence="19">
    <location>
        <position position="294"/>
    </location>
    <ligand>
        <name>Zn(2+)</name>
        <dbReference type="ChEBI" id="CHEBI:29105"/>
    </ligand>
</feature>
<comment type="pathway">
    <text evidence="3">Amino-acid biosynthesis; L-methionine biosynthesis via de novo pathway; L-methionine from L-homocysteine (MetH route): step 1/1.</text>
</comment>
<comment type="catalytic activity">
    <reaction evidence="1">
        <text>(6S)-5-methyl-5,6,7,8-tetrahydrofolate + L-homocysteine = (6S)-5,6,7,8-tetrahydrofolate + L-methionine</text>
        <dbReference type="Rhea" id="RHEA:11172"/>
        <dbReference type="ChEBI" id="CHEBI:18608"/>
        <dbReference type="ChEBI" id="CHEBI:57453"/>
        <dbReference type="ChEBI" id="CHEBI:57844"/>
        <dbReference type="ChEBI" id="CHEBI:58199"/>
        <dbReference type="EC" id="2.1.1.13"/>
    </reaction>
</comment>
<accession>A0A0M1VW76</accession>
<evidence type="ECO:0000256" key="19">
    <source>
        <dbReference type="PROSITE-ProRule" id="PRU00333"/>
    </source>
</evidence>
<comment type="cofactor">
    <cofactor evidence="18">
        <name>Zn(2+)</name>
        <dbReference type="ChEBI" id="CHEBI:29105"/>
    </cofactor>
    <text evidence="18">Binds 1 zinc ion per subunit.</text>
</comment>
<evidence type="ECO:0000256" key="9">
    <source>
        <dbReference type="ARBA" id="ARBA00022628"/>
    </source>
</evidence>
<dbReference type="PANTHER" id="PTHR45833:SF1">
    <property type="entry name" value="METHIONINE SYNTHASE"/>
    <property type="match status" value="1"/>
</dbReference>
<feature type="domain" description="Hcy-binding" evidence="20">
    <location>
        <begin position="5"/>
        <end position="309"/>
    </location>
</feature>
<dbReference type="PANTHER" id="PTHR45833">
    <property type="entry name" value="METHIONINE SYNTHASE"/>
    <property type="match status" value="1"/>
</dbReference>
<feature type="binding site" evidence="19">
    <location>
        <position position="295"/>
    </location>
    <ligand>
        <name>Zn(2+)</name>
        <dbReference type="ChEBI" id="CHEBI:29105"/>
    </ligand>
</feature>
<evidence type="ECO:0000256" key="2">
    <source>
        <dbReference type="ARBA" id="ARBA00001956"/>
    </source>
</evidence>
<dbReference type="AlphaFoldDB" id="A0A0M1VW76"/>
<name>A0A0M1VW76_FUSVC</name>
<dbReference type="Pfam" id="PF02574">
    <property type="entry name" value="S-methyl_trans"/>
    <property type="match status" value="1"/>
</dbReference>
<evidence type="ECO:0000256" key="14">
    <source>
        <dbReference type="ARBA" id="ARBA00023167"/>
    </source>
</evidence>
<proteinExistence type="inferred from homology"/>
<dbReference type="GO" id="GO:0046653">
    <property type="term" value="P:tetrahydrofolate metabolic process"/>
    <property type="evidence" value="ECO:0007669"/>
    <property type="project" value="TreeGrafter"/>
</dbReference>
<dbReference type="SUPFAM" id="SSF82282">
    <property type="entry name" value="Homocysteine S-methyltransferase"/>
    <property type="match status" value="1"/>
</dbReference>
<comment type="function">
    <text evidence="16">Catalyzes the transfer of a methyl group from methyl-cobalamin to homocysteine, yielding enzyme-bound cob(I)alamin and methionine. Subsequently, remethylates the cofactor using methyltetrahydrofolate.</text>
</comment>
<evidence type="ECO:0000256" key="6">
    <source>
        <dbReference type="ARBA" id="ARBA00013998"/>
    </source>
</evidence>
<keyword evidence="7 19" id="KW-0489">Methyltransferase</keyword>
<dbReference type="Proteomes" id="UP000004925">
    <property type="component" value="Unassembled WGS sequence"/>
</dbReference>
<evidence type="ECO:0000256" key="8">
    <source>
        <dbReference type="ARBA" id="ARBA00022605"/>
    </source>
</evidence>
<dbReference type="PROSITE" id="PS50970">
    <property type="entry name" value="HCY"/>
    <property type="match status" value="1"/>
</dbReference>
<evidence type="ECO:0000256" key="4">
    <source>
        <dbReference type="ARBA" id="ARBA00010398"/>
    </source>
</evidence>
<evidence type="ECO:0000313" key="22">
    <source>
        <dbReference type="Proteomes" id="UP000004925"/>
    </source>
</evidence>
<evidence type="ECO:0000256" key="15">
    <source>
        <dbReference type="ARBA" id="ARBA00023285"/>
    </source>
</evidence>
<dbReference type="FunFam" id="3.20.20.330:FF:000001">
    <property type="entry name" value="Methionine synthase"/>
    <property type="match status" value="1"/>
</dbReference>
<evidence type="ECO:0000256" key="3">
    <source>
        <dbReference type="ARBA" id="ARBA00005178"/>
    </source>
</evidence>
<gene>
    <name evidence="21" type="ORF">FSCG_01660</name>
</gene>
<feature type="binding site" evidence="18 19">
    <location>
        <position position="231"/>
    </location>
    <ligand>
        <name>Zn(2+)</name>
        <dbReference type="ChEBI" id="CHEBI:29105"/>
    </ligand>
</feature>
<evidence type="ECO:0000256" key="13">
    <source>
        <dbReference type="ARBA" id="ARBA00022833"/>
    </source>
</evidence>
<keyword evidence="15" id="KW-0170">Cobalt</keyword>
<dbReference type="GO" id="GO:0008270">
    <property type="term" value="F:zinc ion binding"/>
    <property type="evidence" value="ECO:0007669"/>
    <property type="project" value="InterPro"/>
</dbReference>
<comment type="caution">
    <text evidence="21">The sequence shown here is derived from an EMBL/GenBank/DDBJ whole genome shotgun (WGS) entry which is preliminary data.</text>
</comment>
<dbReference type="GO" id="GO:0050667">
    <property type="term" value="P:homocysteine metabolic process"/>
    <property type="evidence" value="ECO:0007669"/>
    <property type="project" value="TreeGrafter"/>
</dbReference>
<evidence type="ECO:0000256" key="5">
    <source>
        <dbReference type="ARBA" id="ARBA00012032"/>
    </source>
</evidence>
<dbReference type="EC" id="2.1.1.13" evidence="5"/>
<organism evidence="21 22">
    <name type="scientific">Fusobacterium vincentii 4_1_13</name>
    <dbReference type="NCBI Taxonomy" id="469606"/>
    <lineage>
        <taxon>Bacteria</taxon>
        <taxon>Fusobacteriati</taxon>
        <taxon>Fusobacteriota</taxon>
        <taxon>Fusobacteriia</taxon>
        <taxon>Fusobacteriales</taxon>
        <taxon>Fusobacteriaceae</taxon>
        <taxon>Fusobacterium</taxon>
    </lineage>
</organism>
<keyword evidence="11" id="KW-0949">S-adenosyl-L-methionine</keyword>
<evidence type="ECO:0000256" key="17">
    <source>
        <dbReference type="ARBA" id="ARBA00031040"/>
    </source>
</evidence>
<evidence type="ECO:0000256" key="1">
    <source>
        <dbReference type="ARBA" id="ARBA00001700"/>
    </source>
</evidence>
<dbReference type="GO" id="GO:0008705">
    <property type="term" value="F:methionine synthase activity"/>
    <property type="evidence" value="ECO:0007669"/>
    <property type="project" value="UniProtKB-EC"/>
</dbReference>
<evidence type="ECO:0000259" key="20">
    <source>
        <dbReference type="PROSITE" id="PS50970"/>
    </source>
</evidence>
<keyword evidence="9" id="KW-0846">Cobalamin</keyword>
<dbReference type="GO" id="GO:0032259">
    <property type="term" value="P:methylation"/>
    <property type="evidence" value="ECO:0007669"/>
    <property type="project" value="UniProtKB-KW"/>
</dbReference>
<comment type="similarity">
    <text evidence="4">Belongs to the vitamin-B12 dependent methionine synthase family.</text>
</comment>
<evidence type="ECO:0000256" key="12">
    <source>
        <dbReference type="ARBA" id="ARBA00022723"/>
    </source>
</evidence>
<evidence type="ECO:0000256" key="18">
    <source>
        <dbReference type="PIRSR" id="PIRSR037505-2"/>
    </source>
</evidence>
<evidence type="ECO:0000256" key="11">
    <source>
        <dbReference type="ARBA" id="ARBA00022691"/>
    </source>
</evidence>
<comment type="cofactor">
    <cofactor evidence="2">
        <name>methylcob(III)alamin</name>
        <dbReference type="ChEBI" id="CHEBI:28115"/>
    </cofactor>
</comment>